<feature type="domain" description="Conserved virulence factor B-like winged helix" evidence="3">
    <location>
        <begin position="259"/>
        <end position="317"/>
    </location>
</feature>
<dbReference type="Pfam" id="PF21543">
    <property type="entry name" value="CvfB_2nd"/>
    <property type="match status" value="1"/>
</dbReference>
<dbReference type="InterPro" id="IPR039566">
    <property type="entry name" value="CvfB_S1_st"/>
</dbReference>
<evidence type="ECO:0000313" key="7">
    <source>
        <dbReference type="Proteomes" id="UP000243884"/>
    </source>
</evidence>
<evidence type="ECO:0000256" key="1">
    <source>
        <dbReference type="PIRNR" id="PIRNR012524"/>
    </source>
</evidence>
<dbReference type="Gene3D" id="1.10.10.10">
    <property type="entry name" value="Winged helix-like DNA-binding domain superfamily/Winged helix DNA-binding domain"/>
    <property type="match status" value="1"/>
</dbReference>
<dbReference type="PANTHER" id="PTHR37296">
    <property type="entry name" value="CONSERVED VIRULENCE FACTOR B"/>
    <property type="match status" value="1"/>
</dbReference>
<feature type="domain" description="Conserved virulence factor B third S1" evidence="5">
    <location>
        <begin position="181"/>
        <end position="248"/>
    </location>
</feature>
<dbReference type="InterPro" id="IPR014464">
    <property type="entry name" value="CvfB_fam"/>
</dbReference>
<organism evidence="6 7">
    <name type="scientific">Aerococcus suis</name>
    <dbReference type="NCBI Taxonomy" id="371602"/>
    <lineage>
        <taxon>Bacteria</taxon>
        <taxon>Bacillati</taxon>
        <taxon>Bacillota</taxon>
        <taxon>Bacilli</taxon>
        <taxon>Lactobacillales</taxon>
        <taxon>Aerococcaceae</taxon>
        <taxon>Aerococcus</taxon>
    </lineage>
</organism>
<evidence type="ECO:0000313" key="6">
    <source>
        <dbReference type="EMBL" id="SMC37128.1"/>
    </source>
</evidence>
<evidence type="ECO:0008006" key="8">
    <source>
        <dbReference type="Google" id="ProtNLM"/>
    </source>
</evidence>
<evidence type="ECO:0000259" key="3">
    <source>
        <dbReference type="Pfam" id="PF17783"/>
    </source>
</evidence>
<feature type="domain" description="Conserved virulence factor B first S1" evidence="2">
    <location>
        <begin position="37"/>
        <end position="92"/>
    </location>
</feature>
<dbReference type="InterPro" id="IPR012340">
    <property type="entry name" value="NA-bd_OB-fold"/>
</dbReference>
<reference evidence="7" key="1">
    <citation type="submission" date="2017-04" db="EMBL/GenBank/DDBJ databases">
        <authorList>
            <person name="Varghese N."/>
            <person name="Submissions S."/>
        </authorList>
    </citation>
    <scope>NUCLEOTIDE SEQUENCE [LARGE SCALE GENOMIC DNA]</scope>
    <source>
        <strain evidence="7">DSM 21500</strain>
    </source>
</reference>
<dbReference type="PIRSF" id="PIRSF012524">
    <property type="entry name" value="YitL_S1"/>
    <property type="match status" value="1"/>
</dbReference>
<comment type="similarity">
    <text evidence="1">Belongs to the CvfB family.</text>
</comment>
<dbReference type="Pfam" id="PF21191">
    <property type="entry name" value="CvfB_1st"/>
    <property type="match status" value="1"/>
</dbReference>
<gene>
    <name evidence="6" type="ORF">SAMN04487984_0814</name>
</gene>
<dbReference type="AlphaFoldDB" id="A0A1W1YN27"/>
<dbReference type="InterPro" id="IPR048587">
    <property type="entry name" value="CvfB_S1_3rd"/>
</dbReference>
<dbReference type="EMBL" id="FWXK01000003">
    <property type="protein sequence ID" value="SMC37128.1"/>
    <property type="molecule type" value="Genomic_DNA"/>
</dbReference>
<evidence type="ECO:0000259" key="4">
    <source>
        <dbReference type="Pfam" id="PF21191"/>
    </source>
</evidence>
<sequence length="322" mass="37029">MELQQLSKLKFLRNKKGWESLPAFSFNERGDTVNERLGTIISALIIDENENNYFAQIDGITYRLMKTTQNHQIGEMVQGFAYVNHKGEAMLTESIPTIQQGRYDFASVTKVRKDLGVFVDIGLPDKEIVVSLDFLPSETRLWPKVGDQLLVALTVDKKDRIWAEPANDDIFRQIAIPPKGKEKQWRNQEVEGIVYHAKLVGSYVLTSDYHLAFIHESEREEEPRLGQKVNGRIIGIGQFHTLNLSLKPLAYEMISEDAQMILALLTRQPDHFLPYHDKSDPQAIREYFNISKAQFKRALGNLLKHRKVIQETDGIRLKEESH</sequence>
<dbReference type="Pfam" id="PF17783">
    <property type="entry name" value="WHD_CvfB"/>
    <property type="match status" value="1"/>
</dbReference>
<dbReference type="Gene3D" id="2.40.50.140">
    <property type="entry name" value="Nucleic acid-binding proteins"/>
    <property type="match status" value="2"/>
</dbReference>
<feature type="domain" description="Conserved virulence factor B second S1" evidence="4">
    <location>
        <begin position="103"/>
        <end position="164"/>
    </location>
</feature>
<name>A0A1W1YN27_9LACT</name>
<keyword evidence="7" id="KW-1185">Reference proteome</keyword>
<dbReference type="PANTHER" id="PTHR37296:SF1">
    <property type="entry name" value="CONSERVED VIRULENCE FACTOR B"/>
    <property type="match status" value="1"/>
</dbReference>
<accession>A0A1W1YN27</accession>
<dbReference type="InterPro" id="IPR036388">
    <property type="entry name" value="WH-like_DNA-bd_sf"/>
</dbReference>
<proteinExistence type="inferred from homology"/>
<dbReference type="STRING" id="371602.SAMN04487984_0814"/>
<evidence type="ECO:0000259" key="5">
    <source>
        <dbReference type="Pfam" id="PF21543"/>
    </source>
</evidence>
<dbReference type="InterPro" id="IPR048588">
    <property type="entry name" value="CvfB_S1_2nd"/>
</dbReference>
<protein>
    <recommendedName>
        <fullName evidence="8">S1 motif domain-containing protein</fullName>
    </recommendedName>
</protein>
<dbReference type="Proteomes" id="UP000243884">
    <property type="component" value="Unassembled WGS sequence"/>
</dbReference>
<dbReference type="InterPro" id="IPR040764">
    <property type="entry name" value="CvfB_WH"/>
</dbReference>
<dbReference type="Pfam" id="PF13509">
    <property type="entry name" value="S1_2"/>
    <property type="match status" value="1"/>
</dbReference>
<dbReference type="Gene3D" id="2.40.50.330">
    <property type="match status" value="1"/>
</dbReference>
<evidence type="ECO:0000259" key="2">
    <source>
        <dbReference type="Pfam" id="PF13509"/>
    </source>
</evidence>